<dbReference type="EMBL" id="JANPWB010000002">
    <property type="protein sequence ID" value="KAJ1208898.1"/>
    <property type="molecule type" value="Genomic_DNA"/>
</dbReference>
<organism evidence="2 3">
    <name type="scientific">Pleurodeles waltl</name>
    <name type="common">Iberian ribbed newt</name>
    <dbReference type="NCBI Taxonomy" id="8319"/>
    <lineage>
        <taxon>Eukaryota</taxon>
        <taxon>Metazoa</taxon>
        <taxon>Chordata</taxon>
        <taxon>Craniata</taxon>
        <taxon>Vertebrata</taxon>
        <taxon>Euteleostomi</taxon>
        <taxon>Amphibia</taxon>
        <taxon>Batrachia</taxon>
        <taxon>Caudata</taxon>
        <taxon>Salamandroidea</taxon>
        <taxon>Salamandridae</taxon>
        <taxon>Pleurodelinae</taxon>
        <taxon>Pleurodeles</taxon>
    </lineage>
</organism>
<evidence type="ECO:0000256" key="1">
    <source>
        <dbReference type="SAM" id="MobiDB-lite"/>
    </source>
</evidence>
<feature type="region of interest" description="Disordered" evidence="1">
    <location>
        <begin position="1"/>
        <end position="22"/>
    </location>
</feature>
<gene>
    <name evidence="2" type="ORF">NDU88_004281</name>
</gene>
<dbReference type="AlphaFoldDB" id="A0AAV7W8L8"/>
<name>A0AAV7W8L8_PLEWA</name>
<accession>A0AAV7W8L8</accession>
<comment type="caution">
    <text evidence="2">The sequence shown here is derived from an EMBL/GenBank/DDBJ whole genome shotgun (WGS) entry which is preliminary data.</text>
</comment>
<sequence length="140" mass="15036">MSVAAHQCLIPGVPPPSGPTPKDCCRSADRAWKRVGSLLGTQNVCESGIGSLAWERAYGLSSRGGPRPQVRRGAADWRARPARAREAVPPDGALVRGTGGREPPLRRSEAEVEPRLVWGDAARAGSPWWRRLGAAIVLRE</sequence>
<keyword evidence="3" id="KW-1185">Reference proteome</keyword>
<feature type="compositionally biased region" description="Basic and acidic residues" evidence="1">
    <location>
        <begin position="73"/>
        <end position="88"/>
    </location>
</feature>
<evidence type="ECO:0000313" key="2">
    <source>
        <dbReference type="EMBL" id="KAJ1208898.1"/>
    </source>
</evidence>
<evidence type="ECO:0000313" key="3">
    <source>
        <dbReference type="Proteomes" id="UP001066276"/>
    </source>
</evidence>
<protein>
    <submittedName>
        <fullName evidence="2">Uncharacterized protein</fullName>
    </submittedName>
</protein>
<feature type="region of interest" description="Disordered" evidence="1">
    <location>
        <begin position="62"/>
        <end position="109"/>
    </location>
</feature>
<reference evidence="2" key="1">
    <citation type="journal article" date="2022" name="bioRxiv">
        <title>Sequencing and chromosome-scale assembly of the giantPleurodeles waltlgenome.</title>
        <authorList>
            <person name="Brown T."/>
            <person name="Elewa A."/>
            <person name="Iarovenko S."/>
            <person name="Subramanian E."/>
            <person name="Araus A.J."/>
            <person name="Petzold A."/>
            <person name="Susuki M."/>
            <person name="Suzuki K.-i.T."/>
            <person name="Hayashi T."/>
            <person name="Toyoda A."/>
            <person name="Oliveira C."/>
            <person name="Osipova E."/>
            <person name="Leigh N.D."/>
            <person name="Simon A."/>
            <person name="Yun M.H."/>
        </authorList>
    </citation>
    <scope>NUCLEOTIDE SEQUENCE</scope>
    <source>
        <strain evidence="2">20211129_DDA</strain>
        <tissue evidence="2">Liver</tissue>
    </source>
</reference>
<dbReference type="Proteomes" id="UP001066276">
    <property type="component" value="Chromosome 1_2"/>
</dbReference>
<proteinExistence type="predicted"/>